<dbReference type="AlphaFoldDB" id="G5A3J8"/>
<dbReference type="InterPro" id="IPR036397">
    <property type="entry name" value="RNaseH_sf"/>
</dbReference>
<gene>
    <name evidence="2" type="ORF">PHYSODRAFT_522715</name>
</gene>
<dbReference type="EMBL" id="JH159159">
    <property type="protein sequence ID" value="EGZ10214.1"/>
    <property type="molecule type" value="Genomic_DNA"/>
</dbReference>
<name>G5A3J8_PHYSP</name>
<feature type="region of interest" description="Disordered" evidence="1">
    <location>
        <begin position="272"/>
        <end position="293"/>
    </location>
</feature>
<dbReference type="GO" id="GO:0003676">
    <property type="term" value="F:nucleic acid binding"/>
    <property type="evidence" value="ECO:0007669"/>
    <property type="project" value="InterPro"/>
</dbReference>
<reference evidence="2 3" key="1">
    <citation type="journal article" date="2006" name="Science">
        <title>Phytophthora genome sequences uncover evolutionary origins and mechanisms of pathogenesis.</title>
        <authorList>
            <person name="Tyler B.M."/>
            <person name="Tripathy S."/>
            <person name="Zhang X."/>
            <person name="Dehal P."/>
            <person name="Jiang R.H."/>
            <person name="Aerts A."/>
            <person name="Arredondo F.D."/>
            <person name="Baxter L."/>
            <person name="Bensasson D."/>
            <person name="Beynon J.L."/>
            <person name="Chapman J."/>
            <person name="Damasceno C.M."/>
            <person name="Dorrance A.E."/>
            <person name="Dou D."/>
            <person name="Dickerman A.W."/>
            <person name="Dubchak I.L."/>
            <person name="Garbelotto M."/>
            <person name="Gijzen M."/>
            <person name="Gordon S.G."/>
            <person name="Govers F."/>
            <person name="Grunwald N.J."/>
            <person name="Huang W."/>
            <person name="Ivors K.L."/>
            <person name="Jones R.W."/>
            <person name="Kamoun S."/>
            <person name="Krampis K."/>
            <person name="Lamour K.H."/>
            <person name="Lee M.K."/>
            <person name="McDonald W.H."/>
            <person name="Medina M."/>
            <person name="Meijer H.J."/>
            <person name="Nordberg E.K."/>
            <person name="Maclean D.J."/>
            <person name="Ospina-Giraldo M.D."/>
            <person name="Morris P.F."/>
            <person name="Phuntumart V."/>
            <person name="Putnam N.H."/>
            <person name="Rash S."/>
            <person name="Rose J.K."/>
            <person name="Sakihama Y."/>
            <person name="Salamov A.A."/>
            <person name="Savidor A."/>
            <person name="Scheuring C.F."/>
            <person name="Smith B.M."/>
            <person name="Sobral B.W."/>
            <person name="Terry A."/>
            <person name="Torto-Alalibo T.A."/>
            <person name="Win J."/>
            <person name="Xu Z."/>
            <person name="Zhang H."/>
            <person name="Grigoriev I.V."/>
            <person name="Rokhsar D.S."/>
            <person name="Boore J.L."/>
        </authorList>
    </citation>
    <scope>NUCLEOTIDE SEQUENCE [LARGE SCALE GENOMIC DNA]</scope>
    <source>
        <strain evidence="2 3">P6497</strain>
    </source>
</reference>
<evidence type="ECO:0000313" key="2">
    <source>
        <dbReference type="EMBL" id="EGZ10214.1"/>
    </source>
</evidence>
<dbReference type="RefSeq" id="XP_009535075.1">
    <property type="nucleotide sequence ID" value="XM_009536780.1"/>
</dbReference>
<dbReference type="Proteomes" id="UP000002640">
    <property type="component" value="Unassembled WGS sequence"/>
</dbReference>
<dbReference type="OMA" id="WKGDVRD"/>
<keyword evidence="3" id="KW-1185">Reference proteome</keyword>
<accession>G5A3J8</accession>
<dbReference type="InParanoid" id="G5A3J8"/>
<dbReference type="Gene3D" id="3.30.420.10">
    <property type="entry name" value="Ribonuclease H-like superfamily/Ribonuclease H"/>
    <property type="match status" value="1"/>
</dbReference>
<dbReference type="KEGG" id="psoj:PHYSODRAFT_522715"/>
<dbReference type="PANTHER" id="PTHR33939:SF1">
    <property type="entry name" value="DUF4371 DOMAIN-CONTAINING PROTEIN"/>
    <property type="match status" value="1"/>
</dbReference>
<proteinExistence type="predicted"/>
<sequence>MAPGKKLSAAEKYLVARAYQYFHDIKKAKPLNWKGDVRDYVHDCQKPTGRPRKYGESLHSMVRELVSEMNKSGTPVSAPKLAKRLKEAHDIVVSVRSLRQSTANVTFRNKYLKKKLANLNRRNFPIRPEVYLNETFRNLNHVAQLSWVDTDKILTKLYCCLEIWYDSSYTKAELMILVRANKPKAIYRATEIATKHGHLLYYTPPYHPELQPVELIWANIKGKIVDDPASDMEEQRRKIDTGFDSLTSDTWTDTHARAQKYEKIYMELVDECEIQSDEDESDDDDDEDKNDSN</sequence>
<organism evidence="2 3">
    <name type="scientific">Phytophthora sojae (strain P6497)</name>
    <name type="common">Soybean stem and root rot agent</name>
    <name type="synonym">Phytophthora megasperma f. sp. glycines</name>
    <dbReference type="NCBI Taxonomy" id="1094619"/>
    <lineage>
        <taxon>Eukaryota</taxon>
        <taxon>Sar</taxon>
        <taxon>Stramenopiles</taxon>
        <taxon>Oomycota</taxon>
        <taxon>Peronosporomycetes</taxon>
        <taxon>Peronosporales</taxon>
        <taxon>Peronosporaceae</taxon>
        <taxon>Phytophthora</taxon>
    </lineage>
</organism>
<evidence type="ECO:0008006" key="4">
    <source>
        <dbReference type="Google" id="ProtNLM"/>
    </source>
</evidence>
<dbReference type="GeneID" id="20660551"/>
<evidence type="ECO:0000313" key="3">
    <source>
        <dbReference type="Proteomes" id="UP000002640"/>
    </source>
</evidence>
<evidence type="ECO:0000256" key="1">
    <source>
        <dbReference type="SAM" id="MobiDB-lite"/>
    </source>
</evidence>
<dbReference type="PANTHER" id="PTHR33939">
    <property type="entry name" value="PROTEIN CBG22215"/>
    <property type="match status" value="1"/>
</dbReference>
<protein>
    <recommendedName>
        <fullName evidence="4">Tc1-like transposase DDE domain-containing protein</fullName>
    </recommendedName>
</protein>